<proteinExistence type="predicted"/>
<accession>A0A544TPQ9</accession>
<keyword evidence="1 4" id="KW-0489">Methyltransferase</keyword>
<comment type="caution">
    <text evidence="4">The sequence shown here is derived from an EMBL/GenBank/DDBJ whole genome shotgun (WGS) entry which is preliminary data.</text>
</comment>
<keyword evidence="2 4" id="KW-0808">Transferase</keyword>
<protein>
    <submittedName>
        <fullName evidence="4">Class I SAM-dependent methyltransferase</fullName>
    </submittedName>
</protein>
<dbReference type="GO" id="GO:0032259">
    <property type="term" value="P:methylation"/>
    <property type="evidence" value="ECO:0007669"/>
    <property type="project" value="UniProtKB-KW"/>
</dbReference>
<dbReference type="SUPFAM" id="SSF53335">
    <property type="entry name" value="S-adenosyl-L-methionine-dependent methyltransferases"/>
    <property type="match status" value="1"/>
</dbReference>
<evidence type="ECO:0000313" key="4">
    <source>
        <dbReference type="EMBL" id="TQR19447.1"/>
    </source>
</evidence>
<dbReference type="OrthoDB" id="9797252at2"/>
<dbReference type="PANTHER" id="PTHR44942:SF4">
    <property type="entry name" value="METHYLTRANSFERASE TYPE 11 DOMAIN-CONTAINING PROTEIN"/>
    <property type="match status" value="1"/>
</dbReference>
<sequence>MKDYGDDLFKGTAWYYSRYRPLYSATLIRFLRSKFSYDGNGSMLDLGCGDGRLTLRFSDWFEKIVGLDTEPEMIQEAERISKEARVENANWFIGDIEKFKSKYNTTFRFVTIAKAFHWMDRPNVLESLYEMIDVGGGIAIIDNYSPNEMLLPWQEKVQEVIKHWYGNERRAGKITYSHPAVSHQEIISKSKFDLEIHQMPTYEHLWTLDSIIGNHYSTSFGVKRFLGENVELFEKHLKEELLAIDKTGVFKEQINTSVKLALKNK</sequence>
<dbReference type="CDD" id="cd02440">
    <property type="entry name" value="AdoMet_MTases"/>
    <property type="match status" value="1"/>
</dbReference>
<dbReference type="AlphaFoldDB" id="A0A544TPQ9"/>
<dbReference type="InterPro" id="IPR051052">
    <property type="entry name" value="Diverse_substrate_MTase"/>
</dbReference>
<gene>
    <name evidence="4" type="ORF">FG384_12415</name>
</gene>
<reference evidence="4 5" key="1">
    <citation type="submission" date="2019-06" db="EMBL/GenBank/DDBJ databases">
        <title>Psychrobacillus vulpis sp. nov., a new species isolated from feces of a red fox that inhabits in The Tablas de Daimiel Natural Park, Albacete, Spain.</title>
        <authorList>
            <person name="Rodriguez M."/>
            <person name="Reina J.C."/>
            <person name="Bejar V."/>
            <person name="Llamas I."/>
        </authorList>
    </citation>
    <scope>NUCLEOTIDE SEQUENCE [LARGE SCALE GENOMIC DNA]</scope>
    <source>
        <strain evidence="4 5">Z8</strain>
    </source>
</reference>
<dbReference type="Gene3D" id="3.40.50.150">
    <property type="entry name" value="Vaccinia Virus protein VP39"/>
    <property type="match status" value="1"/>
</dbReference>
<keyword evidence="5" id="KW-1185">Reference proteome</keyword>
<evidence type="ECO:0000313" key="5">
    <source>
        <dbReference type="Proteomes" id="UP000316626"/>
    </source>
</evidence>
<name>A0A544TPQ9_9BACI</name>
<dbReference type="EMBL" id="VDGI01000013">
    <property type="protein sequence ID" value="TQR19447.1"/>
    <property type="molecule type" value="Genomic_DNA"/>
</dbReference>
<dbReference type="InterPro" id="IPR041698">
    <property type="entry name" value="Methyltransf_25"/>
</dbReference>
<evidence type="ECO:0000256" key="1">
    <source>
        <dbReference type="ARBA" id="ARBA00022603"/>
    </source>
</evidence>
<dbReference type="PANTHER" id="PTHR44942">
    <property type="entry name" value="METHYLTRANSF_11 DOMAIN-CONTAINING PROTEIN"/>
    <property type="match status" value="1"/>
</dbReference>
<dbReference type="InterPro" id="IPR029063">
    <property type="entry name" value="SAM-dependent_MTases_sf"/>
</dbReference>
<dbReference type="RefSeq" id="WP_142642925.1">
    <property type="nucleotide sequence ID" value="NZ_VDGI01000013.1"/>
</dbReference>
<dbReference type="Pfam" id="PF13649">
    <property type="entry name" value="Methyltransf_25"/>
    <property type="match status" value="1"/>
</dbReference>
<dbReference type="Proteomes" id="UP000316626">
    <property type="component" value="Unassembled WGS sequence"/>
</dbReference>
<feature type="domain" description="Methyltransferase" evidence="3">
    <location>
        <begin position="44"/>
        <end position="134"/>
    </location>
</feature>
<evidence type="ECO:0000259" key="3">
    <source>
        <dbReference type="Pfam" id="PF13649"/>
    </source>
</evidence>
<evidence type="ECO:0000256" key="2">
    <source>
        <dbReference type="ARBA" id="ARBA00022679"/>
    </source>
</evidence>
<organism evidence="4 5">
    <name type="scientific">Psychrobacillus vulpis</name>
    <dbReference type="NCBI Taxonomy" id="2325572"/>
    <lineage>
        <taxon>Bacteria</taxon>
        <taxon>Bacillati</taxon>
        <taxon>Bacillota</taxon>
        <taxon>Bacilli</taxon>
        <taxon>Bacillales</taxon>
        <taxon>Bacillaceae</taxon>
        <taxon>Psychrobacillus</taxon>
    </lineage>
</organism>
<dbReference type="GO" id="GO:0008168">
    <property type="term" value="F:methyltransferase activity"/>
    <property type="evidence" value="ECO:0007669"/>
    <property type="project" value="UniProtKB-KW"/>
</dbReference>